<sequence>MILNRIPHKKVIKHHMNFEHLFTEWYDDDEQEATTSSAATTEPLWNPFTTKVQSTQDQPSISHSTVDASPIPEAAISELVVKGHKWTKSHPQSQITEDPSEGVQTKELQIFVSFHVFELEPKKLEEALLDPYWVEAMQDELLQFERNHVWTLVLQPKRQKAISTKWVFKNKKDEDGVVIRNKVRLVAKGYDQK</sequence>
<dbReference type="EMBL" id="JARYMX010000003">
    <property type="protein sequence ID" value="KAJ9556890.1"/>
    <property type="molecule type" value="Genomic_DNA"/>
</dbReference>
<dbReference type="InterPro" id="IPR013103">
    <property type="entry name" value="RVT_2"/>
</dbReference>
<dbReference type="Pfam" id="PF07727">
    <property type="entry name" value="RVT_2"/>
    <property type="match status" value="1"/>
</dbReference>
<evidence type="ECO:0000259" key="1">
    <source>
        <dbReference type="Pfam" id="PF07727"/>
    </source>
</evidence>
<evidence type="ECO:0000313" key="2">
    <source>
        <dbReference type="EMBL" id="KAJ9556890.1"/>
    </source>
</evidence>
<evidence type="ECO:0000313" key="3">
    <source>
        <dbReference type="Proteomes" id="UP001172457"/>
    </source>
</evidence>
<proteinExistence type="predicted"/>
<protein>
    <recommendedName>
        <fullName evidence="1">Reverse transcriptase Ty1/copia-type domain-containing protein</fullName>
    </recommendedName>
</protein>
<comment type="caution">
    <text evidence="2">The sequence shown here is derived from an EMBL/GenBank/DDBJ whole genome shotgun (WGS) entry which is preliminary data.</text>
</comment>
<reference evidence="2" key="1">
    <citation type="submission" date="2023-03" db="EMBL/GenBank/DDBJ databases">
        <title>Chromosome-scale reference genome and RAD-based genetic map of yellow starthistle (Centaurea solstitialis) reveal putative structural variation and QTLs associated with invader traits.</title>
        <authorList>
            <person name="Reatini B."/>
            <person name="Cang F.A."/>
            <person name="Jiang Q."/>
            <person name="Mckibben M.T.W."/>
            <person name="Barker M.S."/>
            <person name="Rieseberg L.H."/>
            <person name="Dlugosch K.M."/>
        </authorList>
    </citation>
    <scope>NUCLEOTIDE SEQUENCE</scope>
    <source>
        <strain evidence="2">CAN-66</strain>
        <tissue evidence="2">Leaf</tissue>
    </source>
</reference>
<organism evidence="2 3">
    <name type="scientific">Centaurea solstitialis</name>
    <name type="common">yellow star-thistle</name>
    <dbReference type="NCBI Taxonomy" id="347529"/>
    <lineage>
        <taxon>Eukaryota</taxon>
        <taxon>Viridiplantae</taxon>
        <taxon>Streptophyta</taxon>
        <taxon>Embryophyta</taxon>
        <taxon>Tracheophyta</taxon>
        <taxon>Spermatophyta</taxon>
        <taxon>Magnoliopsida</taxon>
        <taxon>eudicotyledons</taxon>
        <taxon>Gunneridae</taxon>
        <taxon>Pentapetalae</taxon>
        <taxon>asterids</taxon>
        <taxon>campanulids</taxon>
        <taxon>Asterales</taxon>
        <taxon>Asteraceae</taxon>
        <taxon>Carduoideae</taxon>
        <taxon>Cardueae</taxon>
        <taxon>Centaureinae</taxon>
        <taxon>Centaurea</taxon>
    </lineage>
</organism>
<accession>A0AA38T9J5</accession>
<name>A0AA38T9J5_9ASTR</name>
<gene>
    <name evidence="2" type="ORF">OSB04_011504</name>
</gene>
<keyword evidence="3" id="KW-1185">Reference proteome</keyword>
<feature type="domain" description="Reverse transcriptase Ty1/copia-type" evidence="1">
    <location>
        <begin position="147"/>
        <end position="192"/>
    </location>
</feature>
<dbReference type="AlphaFoldDB" id="A0AA38T9J5"/>
<dbReference type="Proteomes" id="UP001172457">
    <property type="component" value="Chromosome 3"/>
</dbReference>